<dbReference type="Pfam" id="PF02798">
    <property type="entry name" value="GST_N"/>
    <property type="match status" value="1"/>
</dbReference>
<dbReference type="SFLD" id="SFLDS00019">
    <property type="entry name" value="Glutathione_Transferase_(cytos"/>
    <property type="match status" value="1"/>
</dbReference>
<comment type="similarity">
    <text evidence="1 3">Belongs to the GST superfamily.</text>
</comment>
<dbReference type="InterPro" id="IPR004045">
    <property type="entry name" value="Glutathione_S-Trfase_N"/>
</dbReference>
<proteinExistence type="inferred from homology"/>
<keyword evidence="2" id="KW-0808">Transferase</keyword>
<dbReference type="InterPro" id="IPR036282">
    <property type="entry name" value="Glutathione-S-Trfase_C_sf"/>
</dbReference>
<dbReference type="AlphaFoldDB" id="A0A9X2CK69"/>
<dbReference type="SUPFAM" id="SSF52833">
    <property type="entry name" value="Thioredoxin-like"/>
    <property type="match status" value="1"/>
</dbReference>
<evidence type="ECO:0000256" key="2">
    <source>
        <dbReference type="ARBA" id="ARBA00022679"/>
    </source>
</evidence>
<name>A0A9X2CK69_9GAMM</name>
<evidence type="ECO:0000313" key="7">
    <source>
        <dbReference type="Proteomes" id="UP001139333"/>
    </source>
</evidence>
<dbReference type="FunFam" id="3.40.30.10:FF:000039">
    <property type="entry name" value="Glutathione S-transferase domain"/>
    <property type="match status" value="1"/>
</dbReference>
<dbReference type="PROSITE" id="PS50404">
    <property type="entry name" value="GST_NTER"/>
    <property type="match status" value="1"/>
</dbReference>
<dbReference type="GO" id="GO:0016740">
    <property type="term" value="F:transferase activity"/>
    <property type="evidence" value="ECO:0007669"/>
    <property type="project" value="UniProtKB-KW"/>
</dbReference>
<dbReference type="RefSeq" id="WP_248994020.1">
    <property type="nucleotide sequence ID" value="NZ_JAKIKP010000001.1"/>
</dbReference>
<sequence length="213" mass="23840">MITLYGTPRSRALRVSWLLEELAVEWQFSFLNFAKGDNRSEAFLALNPSGKMPVIEDDGLVVTESAAIQRYLAERYGNGKFLPTAGTAESATHEQWVSFIICELEQPLWSMGKHKFALPEEQRLAAMLPVAKFEFDKAAKIAESWVPESGYLLGDKFTIADILLTQTLLWARAFEQDIPPKLSDYLERLSTRPALVSVLAKTEAIAKAAQESE</sequence>
<dbReference type="SUPFAM" id="SSF47616">
    <property type="entry name" value="GST C-terminal domain-like"/>
    <property type="match status" value="1"/>
</dbReference>
<reference evidence="6" key="1">
    <citation type="submission" date="2022-01" db="EMBL/GenBank/DDBJ databases">
        <title>Whole genome-based taxonomy of the Shewanellaceae.</title>
        <authorList>
            <person name="Martin-Rodriguez A.J."/>
        </authorList>
    </citation>
    <scope>NUCLEOTIDE SEQUENCE</scope>
    <source>
        <strain evidence="6">DSM 16422</strain>
    </source>
</reference>
<evidence type="ECO:0000256" key="1">
    <source>
        <dbReference type="ARBA" id="ARBA00007409"/>
    </source>
</evidence>
<evidence type="ECO:0000259" key="5">
    <source>
        <dbReference type="PROSITE" id="PS50405"/>
    </source>
</evidence>
<evidence type="ECO:0000259" key="4">
    <source>
        <dbReference type="PROSITE" id="PS50404"/>
    </source>
</evidence>
<dbReference type="InterPro" id="IPR036249">
    <property type="entry name" value="Thioredoxin-like_sf"/>
</dbReference>
<dbReference type="CDD" id="cd03046">
    <property type="entry name" value="GST_N_GTT1_like"/>
    <property type="match status" value="1"/>
</dbReference>
<dbReference type="PROSITE" id="PS50405">
    <property type="entry name" value="GST_CTER"/>
    <property type="match status" value="1"/>
</dbReference>
<protein>
    <submittedName>
        <fullName evidence="6">Glutathione S-transferase family protein</fullName>
    </submittedName>
</protein>
<dbReference type="SFLD" id="SFLDG01150">
    <property type="entry name" value="Main.1:_Beta-like"/>
    <property type="match status" value="1"/>
</dbReference>
<keyword evidence="7" id="KW-1185">Reference proteome</keyword>
<dbReference type="PANTHER" id="PTHR44051:SF21">
    <property type="entry name" value="GLUTATHIONE S-TRANSFERASE FAMILY PROTEIN"/>
    <property type="match status" value="1"/>
</dbReference>
<comment type="caution">
    <text evidence="6">The sequence shown here is derived from an EMBL/GenBank/DDBJ whole genome shotgun (WGS) entry which is preliminary data.</text>
</comment>
<dbReference type="EMBL" id="JAKIKP010000001">
    <property type="protein sequence ID" value="MCL1141334.1"/>
    <property type="molecule type" value="Genomic_DNA"/>
</dbReference>
<dbReference type="SFLD" id="SFLDG00358">
    <property type="entry name" value="Main_(cytGST)"/>
    <property type="match status" value="1"/>
</dbReference>
<feature type="domain" description="GST C-terminal" evidence="5">
    <location>
        <begin position="86"/>
        <end position="208"/>
    </location>
</feature>
<organism evidence="6 7">
    <name type="scientific">Shewanella gaetbuli</name>
    <dbReference type="NCBI Taxonomy" id="220752"/>
    <lineage>
        <taxon>Bacteria</taxon>
        <taxon>Pseudomonadati</taxon>
        <taxon>Pseudomonadota</taxon>
        <taxon>Gammaproteobacteria</taxon>
        <taxon>Alteromonadales</taxon>
        <taxon>Shewanellaceae</taxon>
        <taxon>Shewanella</taxon>
    </lineage>
</organism>
<dbReference type="InterPro" id="IPR040079">
    <property type="entry name" value="Glutathione_S-Trfase"/>
</dbReference>
<dbReference type="InterPro" id="IPR010987">
    <property type="entry name" value="Glutathione-S-Trfase_C-like"/>
</dbReference>
<feature type="domain" description="GST N-terminal" evidence="4">
    <location>
        <begin position="1"/>
        <end position="80"/>
    </location>
</feature>
<dbReference type="Pfam" id="PF00043">
    <property type="entry name" value="GST_C"/>
    <property type="match status" value="1"/>
</dbReference>
<gene>
    <name evidence="6" type="ORF">L2672_01280</name>
</gene>
<dbReference type="PANTHER" id="PTHR44051">
    <property type="entry name" value="GLUTATHIONE S-TRANSFERASE-RELATED"/>
    <property type="match status" value="1"/>
</dbReference>
<dbReference type="Proteomes" id="UP001139333">
    <property type="component" value="Unassembled WGS sequence"/>
</dbReference>
<evidence type="ECO:0000256" key="3">
    <source>
        <dbReference type="RuleBase" id="RU003494"/>
    </source>
</evidence>
<accession>A0A9X2CK69</accession>
<dbReference type="InterPro" id="IPR004046">
    <property type="entry name" value="GST_C"/>
</dbReference>
<dbReference type="Gene3D" id="3.40.30.10">
    <property type="entry name" value="Glutaredoxin"/>
    <property type="match status" value="1"/>
</dbReference>
<evidence type="ECO:0000313" key="6">
    <source>
        <dbReference type="EMBL" id="MCL1141334.1"/>
    </source>
</evidence>
<dbReference type="Gene3D" id="1.20.1050.10">
    <property type="match status" value="1"/>
</dbReference>